<sequence length="157" mass="17752">MPCRFSTLFLLFFIFFSNYDQGFSKRGGGSRLGGSFGRLFKVGSSKGRLGSSNVRFGRDPFINKGVKSLPLWATILLIIGVFLSIVGFICFLANQTYEDYDRSMGTREENERLDREAALLPKVPPVDESLELMTSTMKNDFEPPQRLQDIKLHSRPV</sequence>
<keyword evidence="1" id="KW-0472">Membrane</keyword>
<organism evidence="3 4">
    <name type="scientific">Romanomermis culicivorax</name>
    <name type="common">Nematode worm</name>
    <dbReference type="NCBI Taxonomy" id="13658"/>
    <lineage>
        <taxon>Eukaryota</taxon>
        <taxon>Metazoa</taxon>
        <taxon>Ecdysozoa</taxon>
        <taxon>Nematoda</taxon>
        <taxon>Enoplea</taxon>
        <taxon>Dorylaimia</taxon>
        <taxon>Mermithida</taxon>
        <taxon>Mermithoidea</taxon>
        <taxon>Mermithidae</taxon>
        <taxon>Romanomermis</taxon>
    </lineage>
</organism>
<dbReference type="WBParaSite" id="nRc.2.0.1.t37886-RA">
    <property type="protein sequence ID" value="nRc.2.0.1.t37886-RA"/>
    <property type="gene ID" value="nRc.2.0.1.g37886"/>
</dbReference>
<accession>A0A915KIQ8</accession>
<proteinExistence type="predicted"/>
<evidence type="ECO:0000256" key="2">
    <source>
        <dbReference type="SAM" id="SignalP"/>
    </source>
</evidence>
<feature type="signal peptide" evidence="2">
    <location>
        <begin position="1"/>
        <end position="24"/>
    </location>
</feature>
<feature type="transmembrane region" description="Helical" evidence="1">
    <location>
        <begin position="71"/>
        <end position="94"/>
    </location>
</feature>
<keyword evidence="1" id="KW-0812">Transmembrane</keyword>
<protein>
    <submittedName>
        <fullName evidence="4">Uncharacterized protein</fullName>
    </submittedName>
</protein>
<keyword evidence="1" id="KW-1133">Transmembrane helix</keyword>
<evidence type="ECO:0000313" key="3">
    <source>
        <dbReference type="Proteomes" id="UP000887565"/>
    </source>
</evidence>
<name>A0A915KIQ8_ROMCU</name>
<evidence type="ECO:0000256" key="1">
    <source>
        <dbReference type="SAM" id="Phobius"/>
    </source>
</evidence>
<reference evidence="4" key="1">
    <citation type="submission" date="2022-11" db="UniProtKB">
        <authorList>
            <consortium name="WormBaseParasite"/>
        </authorList>
    </citation>
    <scope>IDENTIFICATION</scope>
</reference>
<keyword evidence="3" id="KW-1185">Reference proteome</keyword>
<dbReference type="AlphaFoldDB" id="A0A915KIQ8"/>
<keyword evidence="2" id="KW-0732">Signal</keyword>
<dbReference type="Proteomes" id="UP000887565">
    <property type="component" value="Unplaced"/>
</dbReference>
<evidence type="ECO:0000313" key="4">
    <source>
        <dbReference type="WBParaSite" id="nRc.2.0.1.t37886-RA"/>
    </source>
</evidence>
<feature type="chain" id="PRO_5038077959" evidence="2">
    <location>
        <begin position="25"/>
        <end position="157"/>
    </location>
</feature>